<organism evidence="3 4">
    <name type="scientific">Adlercreutzia equolifaciens subsp. celatus</name>
    <dbReference type="NCBI Taxonomy" id="394340"/>
    <lineage>
        <taxon>Bacteria</taxon>
        <taxon>Bacillati</taxon>
        <taxon>Actinomycetota</taxon>
        <taxon>Coriobacteriia</taxon>
        <taxon>Eggerthellales</taxon>
        <taxon>Eggerthellaceae</taxon>
        <taxon>Adlercreutzia</taxon>
    </lineage>
</organism>
<dbReference type="Pfam" id="PF13280">
    <property type="entry name" value="WYL"/>
    <property type="match status" value="1"/>
</dbReference>
<proteinExistence type="predicted"/>
<dbReference type="PANTHER" id="PTHR34580">
    <property type="match status" value="1"/>
</dbReference>
<evidence type="ECO:0000313" key="3">
    <source>
        <dbReference type="EMBL" id="RDC42445.1"/>
    </source>
</evidence>
<dbReference type="RefSeq" id="WP_114549560.1">
    <property type="nucleotide sequence ID" value="NZ_PPUT01000029.1"/>
</dbReference>
<dbReference type="InterPro" id="IPR026881">
    <property type="entry name" value="WYL_dom"/>
</dbReference>
<dbReference type="PROSITE" id="PS52050">
    <property type="entry name" value="WYL"/>
    <property type="match status" value="1"/>
</dbReference>
<comment type="caution">
    <text evidence="3">The sequence shown here is derived from an EMBL/GenBank/DDBJ whole genome shotgun (WGS) entry which is preliminary data.</text>
</comment>
<sequence>MANRPDAKLKLLMVMRALFEETDADHGITVDQLVEWLAMRGVEGERKSVQRDIETLQEFGLNVVRRRSECVTYRLIDPLLSVNQWEMVVDAVQSSPCLDARKTFEIVDGIGRLVSRFQRERLDRKLATPKRVKMSSEHALENLAIVRDALSKRKKIAFRYATRDTDGGLFEHFGGNEHSTTPVDVVYAMGFYYLVAFEERYKDIAYYRLDRMLDASVACDAAVRHEKIANYRADDQGIISFGPYEAEVTTVELCVARRFVGAVVDRFGTDIAIRPDEGDPMDYALVRVKVALTPMFYSWLLGFGESMVVAKPKRVREEFVGYLKRSLALYQGAEEDVLTSEEQNA</sequence>
<feature type="domain" description="WCX" evidence="2">
    <location>
        <begin position="248"/>
        <end position="325"/>
    </location>
</feature>
<evidence type="ECO:0000313" key="4">
    <source>
        <dbReference type="Proteomes" id="UP000253805"/>
    </source>
</evidence>
<dbReference type="SUPFAM" id="SSF46785">
    <property type="entry name" value="Winged helix' DNA-binding domain"/>
    <property type="match status" value="1"/>
</dbReference>
<name>A0A369NW29_9ACTN</name>
<accession>A0A369NW29</accession>
<feature type="domain" description="WYL" evidence="1">
    <location>
        <begin position="141"/>
        <end position="216"/>
    </location>
</feature>
<protein>
    <submittedName>
        <fullName evidence="3">Uncharacterized protein</fullName>
    </submittedName>
</protein>
<dbReference type="AlphaFoldDB" id="A0A369NW29"/>
<gene>
    <name evidence="3" type="ORF">C1850_09830</name>
</gene>
<dbReference type="InterPro" id="IPR051534">
    <property type="entry name" value="CBASS_pafABC_assoc_protein"/>
</dbReference>
<evidence type="ECO:0000259" key="1">
    <source>
        <dbReference type="Pfam" id="PF13280"/>
    </source>
</evidence>
<dbReference type="Pfam" id="PF25583">
    <property type="entry name" value="WCX"/>
    <property type="match status" value="1"/>
</dbReference>
<dbReference type="InterPro" id="IPR036390">
    <property type="entry name" value="WH_DNA-bd_sf"/>
</dbReference>
<dbReference type="InterPro" id="IPR057727">
    <property type="entry name" value="WCX_dom"/>
</dbReference>
<dbReference type="Proteomes" id="UP000253805">
    <property type="component" value="Unassembled WGS sequence"/>
</dbReference>
<dbReference type="PANTHER" id="PTHR34580:SF1">
    <property type="entry name" value="PROTEIN PAFC"/>
    <property type="match status" value="1"/>
</dbReference>
<reference evidence="3 4" key="1">
    <citation type="journal article" date="2018" name="Elife">
        <title>Discovery and characterization of a prevalent human gut bacterial enzyme sufficient for the inactivation of a family of plant toxins.</title>
        <authorList>
            <person name="Koppel N."/>
            <person name="Bisanz J.E."/>
            <person name="Pandelia M.E."/>
            <person name="Turnbaugh P.J."/>
            <person name="Balskus E.P."/>
        </authorList>
    </citation>
    <scope>NUCLEOTIDE SEQUENCE [LARGE SCALE GENOMIC DNA]</scope>
    <source>
        <strain evidence="3 4">OB21 GAM 11</strain>
    </source>
</reference>
<dbReference type="EMBL" id="PPUT01000029">
    <property type="protein sequence ID" value="RDC42445.1"/>
    <property type="molecule type" value="Genomic_DNA"/>
</dbReference>
<evidence type="ECO:0000259" key="2">
    <source>
        <dbReference type="Pfam" id="PF25583"/>
    </source>
</evidence>